<organism evidence="10 11">
    <name type="scientific">Mycena venus</name>
    <dbReference type="NCBI Taxonomy" id="2733690"/>
    <lineage>
        <taxon>Eukaryota</taxon>
        <taxon>Fungi</taxon>
        <taxon>Dikarya</taxon>
        <taxon>Basidiomycota</taxon>
        <taxon>Agaricomycotina</taxon>
        <taxon>Agaricomycetes</taxon>
        <taxon>Agaricomycetidae</taxon>
        <taxon>Agaricales</taxon>
        <taxon>Marasmiineae</taxon>
        <taxon>Mycenaceae</taxon>
        <taxon>Mycena</taxon>
    </lineage>
</organism>
<reference evidence="10" key="1">
    <citation type="submission" date="2020-05" db="EMBL/GenBank/DDBJ databases">
        <title>Mycena genomes resolve the evolution of fungal bioluminescence.</title>
        <authorList>
            <person name="Tsai I.J."/>
        </authorList>
    </citation>
    <scope>NUCLEOTIDE SEQUENCE</scope>
    <source>
        <strain evidence="10">CCC161011</strain>
    </source>
</reference>
<evidence type="ECO:0000259" key="9">
    <source>
        <dbReference type="Pfam" id="PF13359"/>
    </source>
</evidence>
<dbReference type="Proteomes" id="UP000620124">
    <property type="component" value="Unassembled WGS sequence"/>
</dbReference>
<protein>
    <submittedName>
        <fullName evidence="10">Putative nuclease HARBI1-like protein</fullName>
    </submittedName>
</protein>
<keyword evidence="4" id="KW-0540">Nuclease</keyword>
<dbReference type="GO" id="GO:0004518">
    <property type="term" value="F:nuclease activity"/>
    <property type="evidence" value="ECO:0007669"/>
    <property type="project" value="UniProtKB-KW"/>
</dbReference>
<dbReference type="PANTHER" id="PTHR22930">
    <property type="match status" value="1"/>
</dbReference>
<evidence type="ECO:0000256" key="3">
    <source>
        <dbReference type="ARBA" id="ARBA00006958"/>
    </source>
</evidence>
<keyword evidence="8" id="KW-1133">Transmembrane helix</keyword>
<evidence type="ECO:0000313" key="11">
    <source>
        <dbReference type="Proteomes" id="UP000620124"/>
    </source>
</evidence>
<dbReference type="AlphaFoldDB" id="A0A8H6Y3X4"/>
<evidence type="ECO:0000256" key="7">
    <source>
        <dbReference type="ARBA" id="ARBA00023242"/>
    </source>
</evidence>
<dbReference type="InterPro" id="IPR045249">
    <property type="entry name" value="HARBI1-like"/>
</dbReference>
<proteinExistence type="inferred from homology"/>
<evidence type="ECO:0000256" key="5">
    <source>
        <dbReference type="ARBA" id="ARBA00022723"/>
    </source>
</evidence>
<keyword evidence="8" id="KW-0812">Transmembrane</keyword>
<dbReference type="InterPro" id="IPR027806">
    <property type="entry name" value="HARBI1_dom"/>
</dbReference>
<keyword evidence="7" id="KW-0539">Nucleus</keyword>
<comment type="caution">
    <text evidence="10">The sequence shown here is derived from an EMBL/GenBank/DDBJ whole genome shotgun (WGS) entry which is preliminary data.</text>
</comment>
<evidence type="ECO:0000256" key="4">
    <source>
        <dbReference type="ARBA" id="ARBA00022722"/>
    </source>
</evidence>
<keyword evidence="5" id="KW-0479">Metal-binding</keyword>
<dbReference type="EMBL" id="JACAZI010000009">
    <property type="protein sequence ID" value="KAF7351974.1"/>
    <property type="molecule type" value="Genomic_DNA"/>
</dbReference>
<dbReference type="Pfam" id="PF13359">
    <property type="entry name" value="DDE_Tnp_4"/>
    <property type="match status" value="1"/>
</dbReference>
<sequence>MLSTGYLSSYRLIRASSPQNSCQLMKNSPHSFILFARGAVVVCCRRDSKEVRKRSTNQFIRSSSFWLGHSTRNTSISLQTKPLRRLKITQNFILTFATAAGPLTGRIFMPGFFSESMARYRNRKGFIGQNVLAACNFAMLFVYILSGWEGSASDAAIFEYARERDFTVPHGKYYLADAGFPLCDALLTPFCGIRYHLKEWGTANQRPQNREELFNLRHAQARNIVERILGVAKRRFGVFSRAPEYPIEMQSMLIPAIGALHNFLRIHDRTDEAQDLGVHELQREGSSSFTDFIQDHAEPRQILPEELGMQINDAECTRASNRRDRIAQKMWEDYQAYIVQCGQAE</sequence>
<evidence type="ECO:0000256" key="8">
    <source>
        <dbReference type="SAM" id="Phobius"/>
    </source>
</evidence>
<evidence type="ECO:0000256" key="1">
    <source>
        <dbReference type="ARBA" id="ARBA00001968"/>
    </source>
</evidence>
<feature type="domain" description="DDE Tnp4" evidence="9">
    <location>
        <begin position="114"/>
        <end position="262"/>
    </location>
</feature>
<comment type="subcellular location">
    <subcellularLocation>
        <location evidence="2">Nucleus</location>
    </subcellularLocation>
</comment>
<evidence type="ECO:0000256" key="2">
    <source>
        <dbReference type="ARBA" id="ARBA00004123"/>
    </source>
</evidence>
<dbReference type="GO" id="GO:0046872">
    <property type="term" value="F:metal ion binding"/>
    <property type="evidence" value="ECO:0007669"/>
    <property type="project" value="UniProtKB-KW"/>
</dbReference>
<feature type="transmembrane region" description="Helical" evidence="8">
    <location>
        <begin position="125"/>
        <end position="145"/>
    </location>
</feature>
<keyword evidence="6" id="KW-0378">Hydrolase</keyword>
<dbReference type="GO" id="GO:0005634">
    <property type="term" value="C:nucleus"/>
    <property type="evidence" value="ECO:0007669"/>
    <property type="project" value="UniProtKB-SubCell"/>
</dbReference>
<keyword evidence="11" id="KW-1185">Reference proteome</keyword>
<gene>
    <name evidence="10" type="ORF">MVEN_01159500</name>
</gene>
<comment type="similarity">
    <text evidence="3">Belongs to the HARBI1 family.</text>
</comment>
<name>A0A8H6Y3X4_9AGAR</name>
<dbReference type="PANTHER" id="PTHR22930:SF85">
    <property type="entry name" value="GH03217P-RELATED"/>
    <property type="match status" value="1"/>
</dbReference>
<comment type="cofactor">
    <cofactor evidence="1">
        <name>a divalent metal cation</name>
        <dbReference type="ChEBI" id="CHEBI:60240"/>
    </cofactor>
</comment>
<evidence type="ECO:0000256" key="6">
    <source>
        <dbReference type="ARBA" id="ARBA00022801"/>
    </source>
</evidence>
<keyword evidence="8" id="KW-0472">Membrane</keyword>
<dbReference type="OrthoDB" id="1681765at2759"/>
<feature type="transmembrane region" description="Helical" evidence="8">
    <location>
        <begin position="92"/>
        <end position="113"/>
    </location>
</feature>
<accession>A0A8H6Y3X4</accession>
<dbReference type="GO" id="GO:0016787">
    <property type="term" value="F:hydrolase activity"/>
    <property type="evidence" value="ECO:0007669"/>
    <property type="project" value="UniProtKB-KW"/>
</dbReference>
<evidence type="ECO:0000313" key="10">
    <source>
        <dbReference type="EMBL" id="KAF7351974.1"/>
    </source>
</evidence>